<sequence>MAYIKYARTASGGVSVQVVRYRAGRIEVLKHFGTAHNDLSLDHLVDQAEDFLGTNAQLTLDIGVEPPARSRT</sequence>
<dbReference type="Proteomes" id="UP000250197">
    <property type="component" value="Chromosome"/>
</dbReference>
<dbReference type="EMBL" id="CP021252">
    <property type="protein sequence ID" value="ART22184.1"/>
    <property type="molecule type" value="Genomic_DNA"/>
</dbReference>
<proteinExistence type="predicted"/>
<reference evidence="1 2" key="1">
    <citation type="submission" date="2017-05" db="EMBL/GenBank/DDBJ databases">
        <title>Complete genome sequence of Corynebacterium striatum KC-Na-1 isolated from Neophocaena asiaeorientalis in Korea.</title>
        <authorList>
            <person name="Kim J.H."/>
            <person name="Lee K."/>
        </authorList>
    </citation>
    <scope>NUCLEOTIDE SEQUENCE [LARGE SCALE GENOMIC DNA]</scope>
    <source>
        <strain evidence="1 2">KC-Na-01</strain>
    </source>
</reference>
<organism evidence="1 2">
    <name type="scientific">Corynebacterium striatum</name>
    <dbReference type="NCBI Taxonomy" id="43770"/>
    <lineage>
        <taxon>Bacteria</taxon>
        <taxon>Bacillati</taxon>
        <taxon>Actinomycetota</taxon>
        <taxon>Actinomycetes</taxon>
        <taxon>Mycobacteriales</taxon>
        <taxon>Corynebacteriaceae</taxon>
        <taxon>Corynebacterium</taxon>
    </lineage>
</organism>
<dbReference type="AlphaFoldDB" id="A0A2Z2J5R9"/>
<protein>
    <submittedName>
        <fullName evidence="1">Uncharacterized protein</fullName>
    </submittedName>
</protein>
<gene>
    <name evidence="1" type="ORF">CBE89_12295</name>
</gene>
<evidence type="ECO:0000313" key="2">
    <source>
        <dbReference type="Proteomes" id="UP000250197"/>
    </source>
</evidence>
<name>A0A2Z2J5R9_CORST</name>
<accession>A0A2Z2J5R9</accession>
<dbReference type="KEGG" id="cstr:CBE89_12295"/>
<evidence type="ECO:0000313" key="1">
    <source>
        <dbReference type="EMBL" id="ART22184.1"/>
    </source>
</evidence>